<dbReference type="NCBIfam" id="TIGR03082">
    <property type="entry name" value="Gneg_AbrB_dup"/>
    <property type="match status" value="2"/>
</dbReference>
<dbReference type="Pfam" id="PF05145">
    <property type="entry name" value="AbrB"/>
    <property type="match status" value="1"/>
</dbReference>
<organism evidence="2 3">
    <name type="scientific">Cohnella suwonensis</name>
    <dbReference type="NCBI Taxonomy" id="696072"/>
    <lineage>
        <taxon>Bacteria</taxon>
        <taxon>Bacillati</taxon>
        <taxon>Bacillota</taxon>
        <taxon>Bacilli</taxon>
        <taxon>Bacillales</taxon>
        <taxon>Paenibacillaceae</taxon>
        <taxon>Cohnella</taxon>
    </lineage>
</organism>
<reference evidence="3" key="1">
    <citation type="journal article" date="2019" name="Int. J. Syst. Evol. Microbiol.">
        <title>The Global Catalogue of Microorganisms (GCM) 10K type strain sequencing project: providing services to taxonomists for standard genome sequencing and annotation.</title>
        <authorList>
            <consortium name="The Broad Institute Genomics Platform"/>
            <consortium name="The Broad Institute Genome Sequencing Center for Infectious Disease"/>
            <person name="Wu L."/>
            <person name="Ma J."/>
        </authorList>
    </citation>
    <scope>NUCLEOTIDE SEQUENCE [LARGE SCALE GENOMIC DNA]</scope>
    <source>
        <strain evidence="3">CCUG 57113</strain>
    </source>
</reference>
<dbReference type="InterPro" id="IPR007820">
    <property type="entry name" value="AbrB_fam"/>
</dbReference>
<dbReference type="RefSeq" id="WP_209747201.1">
    <property type="nucleotide sequence ID" value="NZ_JBHSMH010000004.1"/>
</dbReference>
<sequence length="374" mass="38848">MPNTALSHPGIRYALTLLIALASGYLFTLIHMPIPWLLGPMIGTCFVSRLAPSAKLIWPGSLRNAGLIIVGYAIGLSFTHEALRVIAGQLPSMALLTSLLLLFCAMIAYAIAKLGGVSFPTALTGSIPGGLTQMVALAEETKGIDLTVVAFLQVSRLMMIVVFVPLLIFSPLTGAEHAAGLAVATVPTTASGAAATAWSALFPDILPYAVVCTGLALLGKKINFPTAFLLAPLIGAAALHLAGLHAPVLPSTVMQAAQLMIGCYVGLMLQPENLPNKARIVALAVLSGIALIAGACGLSYLLTLLHPVSNATALLSLSPGGMDQMGIIAHEIGADVSVVTCYQLFRTFFIFFAVPPLLKALFKTLSAAKNARAT</sequence>
<feature type="transmembrane region" description="Helical" evidence="1">
    <location>
        <begin position="90"/>
        <end position="111"/>
    </location>
</feature>
<keyword evidence="3" id="KW-1185">Reference proteome</keyword>
<evidence type="ECO:0000313" key="2">
    <source>
        <dbReference type="EMBL" id="MFC5467446.1"/>
    </source>
</evidence>
<feature type="transmembrane region" description="Helical" evidence="1">
    <location>
        <begin position="56"/>
        <end position="78"/>
    </location>
</feature>
<dbReference type="InterPro" id="IPR017516">
    <property type="entry name" value="AbrB_dup"/>
</dbReference>
<feature type="transmembrane region" description="Helical" evidence="1">
    <location>
        <begin position="178"/>
        <end position="201"/>
    </location>
</feature>
<gene>
    <name evidence="2" type="ORF">ACFPPD_01865</name>
</gene>
<feature type="transmembrane region" description="Helical" evidence="1">
    <location>
        <begin position="150"/>
        <end position="172"/>
    </location>
</feature>
<keyword evidence="1" id="KW-0472">Membrane</keyword>
<feature type="transmembrane region" description="Helical" evidence="1">
    <location>
        <begin position="222"/>
        <end position="242"/>
    </location>
</feature>
<name>A0ABW0LS95_9BACL</name>
<evidence type="ECO:0000313" key="3">
    <source>
        <dbReference type="Proteomes" id="UP001596105"/>
    </source>
</evidence>
<dbReference type="EMBL" id="JBHSMH010000004">
    <property type="protein sequence ID" value="MFC5467446.1"/>
    <property type="molecule type" value="Genomic_DNA"/>
</dbReference>
<keyword evidence="1" id="KW-1133">Transmembrane helix</keyword>
<dbReference type="PANTHER" id="PTHR38457:SF1">
    <property type="entry name" value="REGULATOR ABRB-RELATED"/>
    <property type="match status" value="1"/>
</dbReference>
<keyword evidence="1" id="KW-0812">Transmembrane</keyword>
<dbReference type="Proteomes" id="UP001596105">
    <property type="component" value="Unassembled WGS sequence"/>
</dbReference>
<evidence type="ECO:0000256" key="1">
    <source>
        <dbReference type="SAM" id="Phobius"/>
    </source>
</evidence>
<feature type="transmembrane region" description="Helical" evidence="1">
    <location>
        <begin position="281"/>
        <end position="302"/>
    </location>
</feature>
<feature type="transmembrane region" description="Helical" evidence="1">
    <location>
        <begin position="12"/>
        <end position="36"/>
    </location>
</feature>
<protein>
    <submittedName>
        <fullName evidence="2">AbrB family transcriptional regulator</fullName>
    </submittedName>
</protein>
<dbReference type="PANTHER" id="PTHR38457">
    <property type="entry name" value="REGULATOR ABRB-RELATED"/>
    <property type="match status" value="1"/>
</dbReference>
<accession>A0ABW0LS95</accession>
<dbReference type="PIRSF" id="PIRSF038991">
    <property type="entry name" value="Protein_AbrB"/>
    <property type="match status" value="1"/>
</dbReference>
<feature type="transmembrane region" description="Helical" evidence="1">
    <location>
        <begin position="344"/>
        <end position="362"/>
    </location>
</feature>
<comment type="caution">
    <text evidence="2">The sequence shown here is derived from an EMBL/GenBank/DDBJ whole genome shotgun (WGS) entry which is preliminary data.</text>
</comment>
<proteinExistence type="predicted"/>